<feature type="region of interest" description="Disordered" evidence="1">
    <location>
        <begin position="15"/>
        <end position="43"/>
    </location>
</feature>
<reference evidence="2 3" key="1">
    <citation type="journal article" date="2019" name="Nat. Ecol. Evol.">
        <title>Megaphylogeny resolves global patterns of mushroom evolution.</title>
        <authorList>
            <person name="Varga T."/>
            <person name="Krizsan K."/>
            <person name="Foldi C."/>
            <person name="Dima B."/>
            <person name="Sanchez-Garcia M."/>
            <person name="Sanchez-Ramirez S."/>
            <person name="Szollosi G.J."/>
            <person name="Szarkandi J.G."/>
            <person name="Papp V."/>
            <person name="Albert L."/>
            <person name="Andreopoulos W."/>
            <person name="Angelini C."/>
            <person name="Antonin V."/>
            <person name="Barry K.W."/>
            <person name="Bougher N.L."/>
            <person name="Buchanan P."/>
            <person name="Buyck B."/>
            <person name="Bense V."/>
            <person name="Catcheside P."/>
            <person name="Chovatia M."/>
            <person name="Cooper J."/>
            <person name="Damon W."/>
            <person name="Desjardin D."/>
            <person name="Finy P."/>
            <person name="Geml J."/>
            <person name="Haridas S."/>
            <person name="Hughes K."/>
            <person name="Justo A."/>
            <person name="Karasinski D."/>
            <person name="Kautmanova I."/>
            <person name="Kiss B."/>
            <person name="Kocsube S."/>
            <person name="Kotiranta H."/>
            <person name="LaButti K.M."/>
            <person name="Lechner B.E."/>
            <person name="Liimatainen K."/>
            <person name="Lipzen A."/>
            <person name="Lukacs Z."/>
            <person name="Mihaltcheva S."/>
            <person name="Morgado L.N."/>
            <person name="Niskanen T."/>
            <person name="Noordeloos M.E."/>
            <person name="Ohm R.A."/>
            <person name="Ortiz-Santana B."/>
            <person name="Ovrebo C."/>
            <person name="Racz N."/>
            <person name="Riley R."/>
            <person name="Savchenko A."/>
            <person name="Shiryaev A."/>
            <person name="Soop K."/>
            <person name="Spirin V."/>
            <person name="Szebenyi C."/>
            <person name="Tomsovsky M."/>
            <person name="Tulloss R.E."/>
            <person name="Uehling J."/>
            <person name="Grigoriev I.V."/>
            <person name="Vagvolgyi C."/>
            <person name="Papp T."/>
            <person name="Martin F.M."/>
            <person name="Miettinen O."/>
            <person name="Hibbett D.S."/>
            <person name="Nagy L.G."/>
        </authorList>
    </citation>
    <scope>NUCLEOTIDE SEQUENCE [LARGE SCALE GENOMIC DNA]</scope>
    <source>
        <strain evidence="2 3">HHB13444</strain>
    </source>
</reference>
<accession>A0A5C3PU97</accession>
<feature type="compositionally biased region" description="Basic and acidic residues" evidence="1">
    <location>
        <begin position="17"/>
        <end position="28"/>
    </location>
</feature>
<dbReference type="InParanoid" id="A0A5C3PU97"/>
<evidence type="ECO:0000313" key="3">
    <source>
        <dbReference type="Proteomes" id="UP000308197"/>
    </source>
</evidence>
<protein>
    <submittedName>
        <fullName evidence="2">Uncharacterized protein</fullName>
    </submittedName>
</protein>
<evidence type="ECO:0000313" key="2">
    <source>
        <dbReference type="EMBL" id="TFK93122.1"/>
    </source>
</evidence>
<keyword evidence="3" id="KW-1185">Reference proteome</keyword>
<dbReference type="EMBL" id="ML210987">
    <property type="protein sequence ID" value="TFK93122.1"/>
    <property type="molecule type" value="Genomic_DNA"/>
</dbReference>
<dbReference type="Proteomes" id="UP000308197">
    <property type="component" value="Unassembled WGS sequence"/>
</dbReference>
<dbReference type="AlphaFoldDB" id="A0A5C3PU97"/>
<name>A0A5C3PU97_9APHY</name>
<sequence>MVESVVLTSFLIQAGDDPGHAARPRSPDWRSIPHPRAQHPRSQFPCYSVCPRCARVPTKNCQNELEVGAPHSPRTPTCRAITQEYMQDALLYSTYQSSRYCRSGAALCATSEC</sequence>
<proteinExistence type="predicted"/>
<evidence type="ECO:0000256" key="1">
    <source>
        <dbReference type="SAM" id="MobiDB-lite"/>
    </source>
</evidence>
<gene>
    <name evidence="2" type="ORF">K466DRAFT_161615</name>
</gene>
<organism evidence="2 3">
    <name type="scientific">Polyporus arcularius HHB13444</name>
    <dbReference type="NCBI Taxonomy" id="1314778"/>
    <lineage>
        <taxon>Eukaryota</taxon>
        <taxon>Fungi</taxon>
        <taxon>Dikarya</taxon>
        <taxon>Basidiomycota</taxon>
        <taxon>Agaricomycotina</taxon>
        <taxon>Agaricomycetes</taxon>
        <taxon>Polyporales</taxon>
        <taxon>Polyporaceae</taxon>
        <taxon>Polyporus</taxon>
    </lineage>
</organism>